<evidence type="ECO:0000313" key="7">
    <source>
        <dbReference type="EMBL" id="CAK9439500.1"/>
    </source>
</evidence>
<evidence type="ECO:0000256" key="3">
    <source>
        <dbReference type="SAM" id="MobiDB-lite"/>
    </source>
</evidence>
<keyword evidence="2 5" id="KW-0732">Signal</keyword>
<feature type="domain" description="Thioredoxin" evidence="6">
    <location>
        <begin position="46"/>
        <end position="178"/>
    </location>
</feature>
<accession>A0ABP0ZR26</accession>
<keyword evidence="4" id="KW-0472">Membrane</keyword>
<gene>
    <name evidence="7" type="ORF">LODBEIA_P36000</name>
</gene>
<dbReference type="InterPro" id="IPR013766">
    <property type="entry name" value="Thioredoxin_domain"/>
</dbReference>
<feature type="compositionally biased region" description="Basic and acidic residues" evidence="3">
    <location>
        <begin position="28"/>
        <end position="47"/>
    </location>
</feature>
<comment type="similarity">
    <text evidence="1">Belongs to the protein disulfide isomerase family.</text>
</comment>
<dbReference type="PANTHER" id="PTHR45672:SF3">
    <property type="entry name" value="THIOREDOXIN DOMAIN-CONTAINING PROTEIN 5"/>
    <property type="match status" value="1"/>
</dbReference>
<name>A0ABP0ZR26_9ASCO</name>
<keyword evidence="8" id="KW-1185">Reference proteome</keyword>
<evidence type="ECO:0000313" key="8">
    <source>
        <dbReference type="Proteomes" id="UP001497383"/>
    </source>
</evidence>
<evidence type="ECO:0000256" key="2">
    <source>
        <dbReference type="ARBA" id="ARBA00022729"/>
    </source>
</evidence>
<organism evidence="7 8">
    <name type="scientific">Lodderomyces beijingensis</name>
    <dbReference type="NCBI Taxonomy" id="1775926"/>
    <lineage>
        <taxon>Eukaryota</taxon>
        <taxon>Fungi</taxon>
        <taxon>Dikarya</taxon>
        <taxon>Ascomycota</taxon>
        <taxon>Saccharomycotina</taxon>
        <taxon>Pichiomycetes</taxon>
        <taxon>Debaryomycetaceae</taxon>
        <taxon>Candida/Lodderomyces clade</taxon>
        <taxon>Lodderomyces</taxon>
    </lineage>
</organism>
<dbReference type="CDD" id="cd02961">
    <property type="entry name" value="PDI_a_family"/>
    <property type="match status" value="1"/>
</dbReference>
<dbReference type="RefSeq" id="XP_066830538.1">
    <property type="nucleotide sequence ID" value="XM_066973729.1"/>
</dbReference>
<dbReference type="GeneID" id="92208796"/>
<feature type="signal peptide" evidence="5">
    <location>
        <begin position="1"/>
        <end position="19"/>
    </location>
</feature>
<sequence length="739" mass="85699">MRLLHLIWLLGYLGSTIFAQEHSAAKLNRREEDQKEQEQEQEKEKEQVPPPAGEIELPPSLSTQEFDKLTSRKLVLVEFYSPYCHHCKDFFPKWKEAYLEIKTKFPQHSEVIDMRQVNCVENGDLCEREMIDAYPMMLLYAPVVDSTGQPVAGKSKNIDAFPRNLAKTADNVVKYVQESVAEYGEGTMASSSKMLSLDDMFKAISGEIDRPMFVSFWQATRDQWDSVDLGGKMVKFSGACVECLRHKQTWDRLSNKIIAVADSGHVMCQDNPELCKRLQLDSFLNGQATQPQYIMFLPKDRKTVRFDYDGVAEVSKMKWWVYKLFENSAYEVVSARSVTEVMEYSKSLRHEPIAQYYPLKSKITVLFYYDVNTVVPEDEVILPYMLRTLQASPFNVQLYKAKHKKIEENVQTMGNSLIEFINYDGNDDKYELDKALQIATTITEIPTIYVFKDNCLIPEIYQNFAVEDMRQYDKIEKWLQRVQFPFYGELKPELVSTYFPSVDSSLIIPKKSKVVIVFVDLENQKQTDEQLYKLSLVAHEYNYIKRRHQFQQIVEARNAKHEKVEKLKAANADKDEILQMMRQKVPHPWDEDDAIFTFLDKSKSHQFRGLKNWKINPKNYEVGDVVVVSRDHRYFWNTNADDGARLRNEPKQVKRVLVSLLNEDGNIERGLVGSPYSGALSFMNLVHEYGIFGYIAVLVAGYFVAGFIVRVVKRRRYRSQGIIGVNNGNNNQSFLPKKD</sequence>
<dbReference type="SUPFAM" id="SSF52833">
    <property type="entry name" value="Thioredoxin-like"/>
    <property type="match status" value="1"/>
</dbReference>
<evidence type="ECO:0000256" key="4">
    <source>
        <dbReference type="SAM" id="Phobius"/>
    </source>
</evidence>
<evidence type="ECO:0000256" key="1">
    <source>
        <dbReference type="ARBA" id="ARBA00006347"/>
    </source>
</evidence>
<dbReference type="InterPro" id="IPR051063">
    <property type="entry name" value="PDI"/>
</dbReference>
<feature type="transmembrane region" description="Helical" evidence="4">
    <location>
        <begin position="691"/>
        <end position="712"/>
    </location>
</feature>
<feature type="region of interest" description="Disordered" evidence="3">
    <location>
        <begin position="28"/>
        <end position="61"/>
    </location>
</feature>
<dbReference type="PANTHER" id="PTHR45672">
    <property type="entry name" value="PROTEIN DISULFIDE-ISOMERASE C17H9.14C-RELATED"/>
    <property type="match status" value="1"/>
</dbReference>
<evidence type="ECO:0000259" key="6">
    <source>
        <dbReference type="PROSITE" id="PS51352"/>
    </source>
</evidence>
<evidence type="ECO:0000256" key="5">
    <source>
        <dbReference type="SAM" id="SignalP"/>
    </source>
</evidence>
<dbReference type="PROSITE" id="PS51352">
    <property type="entry name" value="THIOREDOXIN_2"/>
    <property type="match status" value="1"/>
</dbReference>
<dbReference type="Pfam" id="PF00085">
    <property type="entry name" value="Thioredoxin"/>
    <property type="match status" value="1"/>
</dbReference>
<keyword evidence="4" id="KW-0812">Transmembrane</keyword>
<keyword evidence="4" id="KW-1133">Transmembrane helix</keyword>
<proteinExistence type="inferred from homology"/>
<dbReference type="InterPro" id="IPR036249">
    <property type="entry name" value="Thioredoxin-like_sf"/>
</dbReference>
<dbReference type="Gene3D" id="3.40.30.10">
    <property type="entry name" value="Glutaredoxin"/>
    <property type="match status" value="1"/>
</dbReference>
<reference evidence="7 8" key="1">
    <citation type="submission" date="2024-03" db="EMBL/GenBank/DDBJ databases">
        <authorList>
            <person name="Brejova B."/>
        </authorList>
    </citation>
    <scope>NUCLEOTIDE SEQUENCE [LARGE SCALE GENOMIC DNA]</scope>
    <source>
        <strain evidence="7 8">CBS 14171</strain>
    </source>
</reference>
<dbReference type="Proteomes" id="UP001497383">
    <property type="component" value="Chromosome 4"/>
</dbReference>
<dbReference type="EMBL" id="OZ022408">
    <property type="protein sequence ID" value="CAK9439500.1"/>
    <property type="molecule type" value="Genomic_DNA"/>
</dbReference>
<feature type="chain" id="PRO_5045792176" description="Thioredoxin domain-containing protein" evidence="5">
    <location>
        <begin position="20"/>
        <end position="739"/>
    </location>
</feature>
<protein>
    <recommendedName>
        <fullName evidence="6">Thioredoxin domain-containing protein</fullName>
    </recommendedName>
</protein>